<name>A0AAN8FKA1_TRICO</name>
<evidence type="ECO:0000313" key="2">
    <source>
        <dbReference type="EMBL" id="KAK5971305.1"/>
    </source>
</evidence>
<evidence type="ECO:0000313" key="3">
    <source>
        <dbReference type="Proteomes" id="UP001331761"/>
    </source>
</evidence>
<keyword evidence="1" id="KW-0812">Transmembrane</keyword>
<comment type="caution">
    <text evidence="2">The sequence shown here is derived from an EMBL/GenBank/DDBJ whole genome shotgun (WGS) entry which is preliminary data.</text>
</comment>
<dbReference type="Proteomes" id="UP001331761">
    <property type="component" value="Unassembled WGS sequence"/>
</dbReference>
<reference evidence="2 3" key="1">
    <citation type="submission" date="2019-10" db="EMBL/GenBank/DDBJ databases">
        <title>Assembly and Annotation for the nematode Trichostrongylus colubriformis.</title>
        <authorList>
            <person name="Martin J."/>
        </authorList>
    </citation>
    <scope>NUCLEOTIDE SEQUENCE [LARGE SCALE GENOMIC DNA]</scope>
    <source>
        <strain evidence="2">G859</strain>
        <tissue evidence="2">Whole worm</tissue>
    </source>
</reference>
<feature type="transmembrane region" description="Helical" evidence="1">
    <location>
        <begin position="63"/>
        <end position="84"/>
    </location>
</feature>
<protein>
    <submittedName>
        <fullName evidence="2">Uncharacterized protein</fullName>
    </submittedName>
</protein>
<proteinExistence type="predicted"/>
<keyword evidence="1" id="KW-1133">Transmembrane helix</keyword>
<accession>A0AAN8FKA1</accession>
<organism evidence="2 3">
    <name type="scientific">Trichostrongylus colubriformis</name>
    <name type="common">Black scour worm</name>
    <dbReference type="NCBI Taxonomy" id="6319"/>
    <lineage>
        <taxon>Eukaryota</taxon>
        <taxon>Metazoa</taxon>
        <taxon>Ecdysozoa</taxon>
        <taxon>Nematoda</taxon>
        <taxon>Chromadorea</taxon>
        <taxon>Rhabditida</taxon>
        <taxon>Rhabditina</taxon>
        <taxon>Rhabditomorpha</taxon>
        <taxon>Strongyloidea</taxon>
        <taxon>Trichostrongylidae</taxon>
        <taxon>Trichostrongylus</taxon>
    </lineage>
</organism>
<keyword evidence="3" id="KW-1185">Reference proteome</keyword>
<dbReference type="AlphaFoldDB" id="A0AAN8FKA1"/>
<dbReference type="EMBL" id="WIXE01017947">
    <property type="protein sequence ID" value="KAK5971305.1"/>
    <property type="molecule type" value="Genomic_DNA"/>
</dbReference>
<evidence type="ECO:0000256" key="1">
    <source>
        <dbReference type="SAM" id="Phobius"/>
    </source>
</evidence>
<sequence length="114" mass="12621">MFGTMFYCTWSYICFADLSASIPFLVFLHACSFGSACLLVVAAGSVCMSPSLEADNEIYQASLIRFIGTFANMGSNTIFLASVFGRRVETLQVISRIMFYIGEGLMFLANERTF</sequence>
<keyword evidence="1" id="KW-0472">Membrane</keyword>
<feature type="transmembrane region" description="Helical" evidence="1">
    <location>
        <begin position="20"/>
        <end position="42"/>
    </location>
</feature>
<gene>
    <name evidence="2" type="ORF">GCK32_009164</name>
</gene>